<evidence type="ECO:0000313" key="1">
    <source>
        <dbReference type="EMBL" id="APZ94399.1"/>
    </source>
</evidence>
<keyword evidence="2" id="KW-1185">Reference proteome</keyword>
<dbReference type="STRING" id="1891926.Fuma_04031"/>
<evidence type="ECO:0008006" key="3">
    <source>
        <dbReference type="Google" id="ProtNLM"/>
    </source>
</evidence>
<reference evidence="1 2" key="1">
    <citation type="journal article" date="2016" name="Front. Microbiol.">
        <title>Fuerstia marisgermanicae gen. nov., sp. nov., an Unusual Member of the Phylum Planctomycetes from the German Wadden Sea.</title>
        <authorList>
            <person name="Kohn T."/>
            <person name="Heuer A."/>
            <person name="Jogler M."/>
            <person name="Vollmers J."/>
            <person name="Boedeker C."/>
            <person name="Bunk B."/>
            <person name="Rast P."/>
            <person name="Borchert D."/>
            <person name="Glockner I."/>
            <person name="Freese H.M."/>
            <person name="Klenk H.P."/>
            <person name="Overmann J."/>
            <person name="Kaster A.K."/>
            <person name="Rohde M."/>
            <person name="Wiegand S."/>
            <person name="Jogler C."/>
        </authorList>
    </citation>
    <scope>NUCLEOTIDE SEQUENCE [LARGE SCALE GENOMIC DNA]</scope>
    <source>
        <strain evidence="1 2">NH11</strain>
    </source>
</reference>
<organism evidence="1 2">
    <name type="scientific">Fuerstiella marisgermanici</name>
    <dbReference type="NCBI Taxonomy" id="1891926"/>
    <lineage>
        <taxon>Bacteria</taxon>
        <taxon>Pseudomonadati</taxon>
        <taxon>Planctomycetota</taxon>
        <taxon>Planctomycetia</taxon>
        <taxon>Planctomycetales</taxon>
        <taxon>Planctomycetaceae</taxon>
        <taxon>Fuerstiella</taxon>
    </lineage>
</organism>
<dbReference type="Proteomes" id="UP000187735">
    <property type="component" value="Chromosome"/>
</dbReference>
<dbReference type="AlphaFoldDB" id="A0A1P8WK17"/>
<dbReference type="InterPro" id="IPR036265">
    <property type="entry name" value="HIT-like_sf"/>
</dbReference>
<dbReference type="EMBL" id="CP017641">
    <property type="protein sequence ID" value="APZ94399.1"/>
    <property type="molecule type" value="Genomic_DNA"/>
</dbReference>
<sequence>MTELGTIRFWFPSTHRDNQSPRNQFCRLEARIGKVEALNINSDSCEFCEELSGASDSRFRKIYGPEFLDRTALESGALVVWPTIGQLFPNSFLILPHRHVERFADLNSAELDDFSAVVERLWNGCGAPEHYLLFEHGARACSGAGCGIYHCHVHFVPLPDSLSAPLLFPFGHHTHESLLDAWAFHRDGGNYILIRDTLGKISSIGEQSLSTHNIGSQYVRRKLAEIFDVQRPWDWREYDSPEHDLQSAYKELRFSGVS</sequence>
<dbReference type="SUPFAM" id="SSF54197">
    <property type="entry name" value="HIT-like"/>
    <property type="match status" value="1"/>
</dbReference>
<dbReference type="Gene3D" id="3.30.428.10">
    <property type="entry name" value="HIT-like"/>
    <property type="match status" value="1"/>
</dbReference>
<dbReference type="KEGG" id="fmr:Fuma_04031"/>
<evidence type="ECO:0000313" key="2">
    <source>
        <dbReference type="Proteomes" id="UP000187735"/>
    </source>
</evidence>
<accession>A0A1P8WK17</accession>
<gene>
    <name evidence="1" type="ORF">Fuma_04031</name>
</gene>
<protein>
    <recommendedName>
        <fullName evidence="3">HIT domain-containing protein</fullName>
    </recommendedName>
</protein>
<proteinExistence type="predicted"/>
<name>A0A1P8WK17_9PLAN</name>